<reference evidence="3 4" key="1">
    <citation type="submission" date="2018-04" db="EMBL/GenBank/DDBJ databases">
        <title>The genome of golden apple snail Pomacea canaliculata provides insight into stress tolerance and invasive adaptation.</title>
        <authorList>
            <person name="Liu C."/>
            <person name="Liu B."/>
            <person name="Ren Y."/>
            <person name="Zhang Y."/>
            <person name="Wang H."/>
            <person name="Li S."/>
            <person name="Jiang F."/>
            <person name="Yin L."/>
            <person name="Zhang G."/>
            <person name="Qian W."/>
            <person name="Fan W."/>
        </authorList>
    </citation>
    <scope>NUCLEOTIDE SEQUENCE [LARGE SCALE GENOMIC DNA]</scope>
    <source>
        <strain evidence="3">SZHN2017</strain>
        <tissue evidence="3">Muscle</tissue>
    </source>
</reference>
<name>A0A2T7PK63_POMCA</name>
<keyword evidence="2" id="KW-0472">Membrane</keyword>
<keyword evidence="2" id="KW-1133">Transmembrane helix</keyword>
<evidence type="ECO:0000313" key="3">
    <source>
        <dbReference type="EMBL" id="PVD33813.1"/>
    </source>
</evidence>
<dbReference type="EMBL" id="PZQS01000003">
    <property type="protein sequence ID" value="PVD33813.1"/>
    <property type="molecule type" value="Genomic_DNA"/>
</dbReference>
<feature type="transmembrane region" description="Helical" evidence="2">
    <location>
        <begin position="551"/>
        <end position="574"/>
    </location>
</feature>
<feature type="compositionally biased region" description="Polar residues" evidence="1">
    <location>
        <begin position="444"/>
        <end position="460"/>
    </location>
</feature>
<feature type="compositionally biased region" description="Low complexity" evidence="1">
    <location>
        <begin position="196"/>
        <end position="209"/>
    </location>
</feature>
<feature type="compositionally biased region" description="Polar residues" evidence="1">
    <location>
        <begin position="480"/>
        <end position="501"/>
    </location>
</feature>
<feature type="compositionally biased region" description="Basic and acidic residues" evidence="1">
    <location>
        <begin position="461"/>
        <end position="470"/>
    </location>
</feature>
<protein>
    <submittedName>
        <fullName evidence="3">Uncharacterized protein</fullName>
    </submittedName>
</protein>
<feature type="region of interest" description="Disordered" evidence="1">
    <location>
        <begin position="599"/>
        <end position="618"/>
    </location>
</feature>
<evidence type="ECO:0000313" key="4">
    <source>
        <dbReference type="Proteomes" id="UP000245119"/>
    </source>
</evidence>
<dbReference type="Proteomes" id="UP000245119">
    <property type="component" value="Linkage Group LG3"/>
</dbReference>
<evidence type="ECO:0000256" key="2">
    <source>
        <dbReference type="SAM" id="Phobius"/>
    </source>
</evidence>
<dbReference type="AlphaFoldDB" id="A0A2T7PK63"/>
<feature type="region of interest" description="Disordered" evidence="1">
    <location>
        <begin position="517"/>
        <end position="545"/>
    </location>
</feature>
<comment type="caution">
    <text evidence="3">The sequence shown here is derived from an EMBL/GenBank/DDBJ whole genome shotgun (WGS) entry which is preliminary data.</text>
</comment>
<sequence>MSVDMGGDTQAHVTSLYGSPLICKTNVTHSFTFRYSLENGENCHMTSYAIRSDGINISLWDTSVFMESEPYSQLPPALICPQDTVFQVVEFNNYLWQNCSLYVSRWKVVAVDTIIIQVTKIRRGGCGEVRVDDVEYYSSTSNLTTCTVTPSTSTPGLQRKTTSVVKSADILSSLKSQSLTSNTATVWSLSSETPHTGTTPSSNSATSSTDLRETTKKDGSHDTTTELVQRSGHCGGKFSSHITDCGRQTLLSLWSLLLTVPISARSCTKDELKEFLNGYMSVDMGGDAQANVTSLYGSPPICSTKHAHSFTFRYSLENGKNCYMTSYVSRSDGKNISLWDSSVFVEHGPYSQLLPALVCPQDTTFQIIIQVTKIRRGECGEVRIDDVKYDLTRDTRTCTVTPSTSTPSVQGKTSLEVTSADTLSSLNSNSVTTNIVTVSSLLSESSHTGTTLSSNSAKSSTDLRETEKKSPATSAPAVQVNISSGTPPAGTLSSPNSTLETSHPYYPERFSATTLLPQETPSSSHSAMSVTDVKSPAQRGSASQDKMSAGLGAGIGITVCIIFIVSASVTVIVVRKKSKATSEKRTNIILNTAASIHETAGNEKPRNTQEPIAPDGDMTVHTELPVHQRTTRDDRMTSSDHVITEGDSFQDSSQENYSVLFSKVSGEQTTQHFELDTYSHLQAQSAAGDVSHDNKTLRISELEQRNMSADSKASAPPATDDDYVALRASLNSHGIASDVYDHLKNELYVNDPTKR</sequence>
<feature type="region of interest" description="Disordered" evidence="1">
    <location>
        <begin position="444"/>
        <end position="504"/>
    </location>
</feature>
<evidence type="ECO:0000256" key="1">
    <source>
        <dbReference type="SAM" id="MobiDB-lite"/>
    </source>
</evidence>
<gene>
    <name evidence="3" type="ORF">C0Q70_05074</name>
</gene>
<feature type="region of interest" description="Disordered" evidence="1">
    <location>
        <begin position="190"/>
        <end position="228"/>
    </location>
</feature>
<proteinExistence type="predicted"/>
<keyword evidence="2" id="KW-0812">Transmembrane</keyword>
<accession>A0A2T7PK63</accession>
<keyword evidence="4" id="KW-1185">Reference proteome</keyword>
<feature type="compositionally biased region" description="Basic and acidic residues" evidence="1">
    <location>
        <begin position="210"/>
        <end position="224"/>
    </location>
</feature>
<feature type="compositionally biased region" description="Polar residues" evidence="1">
    <location>
        <begin position="517"/>
        <end position="529"/>
    </location>
</feature>
<organism evidence="3 4">
    <name type="scientific">Pomacea canaliculata</name>
    <name type="common">Golden apple snail</name>
    <dbReference type="NCBI Taxonomy" id="400727"/>
    <lineage>
        <taxon>Eukaryota</taxon>
        <taxon>Metazoa</taxon>
        <taxon>Spiralia</taxon>
        <taxon>Lophotrochozoa</taxon>
        <taxon>Mollusca</taxon>
        <taxon>Gastropoda</taxon>
        <taxon>Caenogastropoda</taxon>
        <taxon>Architaenioglossa</taxon>
        <taxon>Ampullarioidea</taxon>
        <taxon>Ampullariidae</taxon>
        <taxon>Pomacea</taxon>
    </lineage>
</organism>